<evidence type="ECO:0000259" key="2">
    <source>
        <dbReference type="Pfam" id="PF00582"/>
    </source>
</evidence>
<dbReference type="PRINTS" id="PR01438">
    <property type="entry name" value="UNVRSLSTRESS"/>
</dbReference>
<dbReference type="InterPro" id="IPR006016">
    <property type="entry name" value="UspA"/>
</dbReference>
<dbReference type="Proteomes" id="UP001336250">
    <property type="component" value="Unassembled WGS sequence"/>
</dbReference>
<dbReference type="Gene3D" id="3.40.50.620">
    <property type="entry name" value="HUPs"/>
    <property type="match status" value="1"/>
</dbReference>
<name>A0AAW9QBQ1_9BURK</name>
<evidence type="ECO:0000313" key="3">
    <source>
        <dbReference type="EMBL" id="MEF7612590.1"/>
    </source>
</evidence>
<dbReference type="InterPro" id="IPR014729">
    <property type="entry name" value="Rossmann-like_a/b/a_fold"/>
</dbReference>
<proteinExistence type="inferred from homology"/>
<evidence type="ECO:0000256" key="1">
    <source>
        <dbReference type="ARBA" id="ARBA00008791"/>
    </source>
</evidence>
<dbReference type="Pfam" id="PF00582">
    <property type="entry name" value="Usp"/>
    <property type="match status" value="1"/>
</dbReference>
<keyword evidence="4" id="KW-1185">Reference proteome</keyword>
<feature type="domain" description="UspA" evidence="2">
    <location>
        <begin position="1"/>
        <end position="146"/>
    </location>
</feature>
<comment type="caution">
    <text evidence="3">The sequence shown here is derived from an EMBL/GenBank/DDBJ whole genome shotgun (WGS) entry which is preliminary data.</text>
</comment>
<dbReference type="SUPFAM" id="SSF52402">
    <property type="entry name" value="Adenine nucleotide alpha hydrolases-like"/>
    <property type="match status" value="1"/>
</dbReference>
<protein>
    <submittedName>
        <fullName evidence="3">Universal stress protein</fullName>
    </submittedName>
</protein>
<accession>A0AAW9QBQ1</accession>
<dbReference type="EMBL" id="JAZIBG010000008">
    <property type="protein sequence ID" value="MEF7612590.1"/>
    <property type="molecule type" value="Genomic_DNA"/>
</dbReference>
<dbReference type="InterPro" id="IPR006015">
    <property type="entry name" value="Universal_stress_UspA"/>
</dbReference>
<comment type="similarity">
    <text evidence="1">Belongs to the universal stress protein A family.</text>
</comment>
<gene>
    <name evidence="3" type="ORF">V4F39_01625</name>
</gene>
<dbReference type="AlphaFoldDB" id="A0AAW9QBQ1"/>
<evidence type="ECO:0000313" key="4">
    <source>
        <dbReference type="Proteomes" id="UP001336250"/>
    </source>
</evidence>
<organism evidence="3 4">
    <name type="scientific">Aquincola agrisoli</name>
    <dbReference type="NCBI Taxonomy" id="3119538"/>
    <lineage>
        <taxon>Bacteria</taxon>
        <taxon>Pseudomonadati</taxon>
        <taxon>Pseudomonadota</taxon>
        <taxon>Betaproteobacteria</taxon>
        <taxon>Burkholderiales</taxon>
        <taxon>Sphaerotilaceae</taxon>
        <taxon>Aquincola</taxon>
    </lineage>
</organism>
<dbReference type="PANTHER" id="PTHR46268:SF15">
    <property type="entry name" value="UNIVERSAL STRESS PROTEIN HP_0031"/>
    <property type="match status" value="1"/>
</dbReference>
<dbReference type="PANTHER" id="PTHR46268">
    <property type="entry name" value="STRESS RESPONSE PROTEIN NHAX"/>
    <property type="match status" value="1"/>
</dbReference>
<dbReference type="RefSeq" id="WP_332287486.1">
    <property type="nucleotide sequence ID" value="NZ_JAZIBG010000008.1"/>
</dbReference>
<reference evidence="3 4" key="1">
    <citation type="submission" date="2024-02" db="EMBL/GenBank/DDBJ databases">
        <title>Genome sequence of Aquincola sp. MAHUQ-54.</title>
        <authorList>
            <person name="Huq M.A."/>
        </authorList>
    </citation>
    <scope>NUCLEOTIDE SEQUENCE [LARGE SCALE GENOMIC DNA]</scope>
    <source>
        <strain evidence="3 4">MAHUQ-54</strain>
    </source>
</reference>
<dbReference type="CDD" id="cd00293">
    <property type="entry name" value="USP-like"/>
    <property type="match status" value="1"/>
</dbReference>
<sequence>MYQRLLVPVDGSPPSDAALTEAIRLARLTGGQIRLLHVVDNLPFVFGAEGYGGMSTDVIALLREAGEKILQQARARVVEAGIAVDTVLGDSPGGRLCDAVVAQVGAWAADLVVIGTHGRRGASRVLLGSDAEQVVRHAGIPVLVVRRPEAPAA</sequence>